<feature type="compositionally biased region" description="Low complexity" evidence="1">
    <location>
        <begin position="24"/>
        <end position="38"/>
    </location>
</feature>
<reference evidence="3 4" key="1">
    <citation type="submission" date="2020-02" db="EMBL/GenBank/DDBJ databases">
        <authorList>
            <person name="Ferguson B K."/>
        </authorList>
    </citation>
    <scope>NUCLEOTIDE SEQUENCE [LARGE SCALE GENOMIC DNA]</scope>
</reference>
<evidence type="ECO:0000313" key="3">
    <source>
        <dbReference type="EMBL" id="CAB0039443.1"/>
    </source>
</evidence>
<organism evidence="3 4">
    <name type="scientific">Trichogramma brassicae</name>
    <dbReference type="NCBI Taxonomy" id="86971"/>
    <lineage>
        <taxon>Eukaryota</taxon>
        <taxon>Metazoa</taxon>
        <taxon>Ecdysozoa</taxon>
        <taxon>Arthropoda</taxon>
        <taxon>Hexapoda</taxon>
        <taxon>Insecta</taxon>
        <taxon>Pterygota</taxon>
        <taxon>Neoptera</taxon>
        <taxon>Endopterygota</taxon>
        <taxon>Hymenoptera</taxon>
        <taxon>Apocrita</taxon>
        <taxon>Proctotrupomorpha</taxon>
        <taxon>Chalcidoidea</taxon>
        <taxon>Trichogrammatidae</taxon>
        <taxon>Trichogramma</taxon>
    </lineage>
</organism>
<evidence type="ECO:0000256" key="1">
    <source>
        <dbReference type="SAM" id="MobiDB-lite"/>
    </source>
</evidence>
<dbReference type="AlphaFoldDB" id="A0A6H5IRD8"/>
<proteinExistence type="predicted"/>
<gene>
    <name evidence="3" type="ORF">TBRA_LOCUS11184</name>
</gene>
<feature type="compositionally biased region" description="Pro residues" evidence="1">
    <location>
        <begin position="48"/>
        <end position="58"/>
    </location>
</feature>
<evidence type="ECO:0000256" key="2">
    <source>
        <dbReference type="SAM" id="SignalP"/>
    </source>
</evidence>
<protein>
    <submittedName>
        <fullName evidence="3">Uncharacterized protein</fullName>
    </submittedName>
</protein>
<accession>A0A6H5IRD8</accession>
<feature type="signal peptide" evidence="2">
    <location>
        <begin position="1"/>
        <end position="22"/>
    </location>
</feature>
<dbReference type="Proteomes" id="UP000479190">
    <property type="component" value="Unassembled WGS sequence"/>
</dbReference>
<keyword evidence="2" id="KW-0732">Signal</keyword>
<evidence type="ECO:0000313" key="4">
    <source>
        <dbReference type="Proteomes" id="UP000479190"/>
    </source>
</evidence>
<dbReference type="EMBL" id="CADCXV010000962">
    <property type="protein sequence ID" value="CAB0039443.1"/>
    <property type="molecule type" value="Genomic_DNA"/>
</dbReference>
<feature type="region of interest" description="Disordered" evidence="1">
    <location>
        <begin position="24"/>
        <end position="58"/>
    </location>
</feature>
<name>A0A6H5IRD8_9HYME</name>
<feature type="chain" id="PRO_5026344204" evidence="2">
    <location>
        <begin position="23"/>
        <end position="58"/>
    </location>
</feature>
<sequence>MYIIDFFYIILLLLLLFYTIRARPPRSGRSPARTGRPGPARRRSAQPCGPPPSRRTCS</sequence>
<keyword evidence="4" id="KW-1185">Reference proteome</keyword>